<organism evidence="2 3">
    <name type="scientific">Liparis tanakae</name>
    <name type="common">Tanaka's snailfish</name>
    <dbReference type="NCBI Taxonomy" id="230148"/>
    <lineage>
        <taxon>Eukaryota</taxon>
        <taxon>Metazoa</taxon>
        <taxon>Chordata</taxon>
        <taxon>Craniata</taxon>
        <taxon>Vertebrata</taxon>
        <taxon>Euteleostomi</taxon>
        <taxon>Actinopterygii</taxon>
        <taxon>Neopterygii</taxon>
        <taxon>Teleostei</taxon>
        <taxon>Neoteleostei</taxon>
        <taxon>Acanthomorphata</taxon>
        <taxon>Eupercaria</taxon>
        <taxon>Perciformes</taxon>
        <taxon>Cottioidei</taxon>
        <taxon>Cottales</taxon>
        <taxon>Liparidae</taxon>
        <taxon>Liparis</taxon>
    </lineage>
</organism>
<evidence type="ECO:0000256" key="1">
    <source>
        <dbReference type="SAM" id="MobiDB-lite"/>
    </source>
</evidence>
<proteinExistence type="predicted"/>
<dbReference type="Proteomes" id="UP000314294">
    <property type="component" value="Unassembled WGS sequence"/>
</dbReference>
<feature type="region of interest" description="Disordered" evidence="1">
    <location>
        <begin position="67"/>
        <end position="94"/>
    </location>
</feature>
<comment type="caution">
    <text evidence="2">The sequence shown here is derived from an EMBL/GenBank/DDBJ whole genome shotgun (WGS) entry which is preliminary data.</text>
</comment>
<sequence length="224" mass="24753">MQDMKPMITMLTMETSVRLMPRHFFRRWSRYLTKVLIRSPTLWNMTKGELRACQSLSAAGGSLSRCGDDWSGSGARQQQTQELEATALPPPLTRSSDKVIMRQDVSTACAGTQGNAVRATRSVYMDYSHCHWQRKSAASPLSKAHSASQQAVSTAPFHPQLRLAKDIITPPDALSSTTFSSFSKSSGDRLKVSSSFAFFRSWSVLWVVSSRDSSASKIAAPTIR</sequence>
<dbReference type="EMBL" id="SRLO01000096">
    <property type="protein sequence ID" value="TNN76127.1"/>
    <property type="molecule type" value="Genomic_DNA"/>
</dbReference>
<keyword evidence="3" id="KW-1185">Reference proteome</keyword>
<evidence type="ECO:0000313" key="3">
    <source>
        <dbReference type="Proteomes" id="UP000314294"/>
    </source>
</evidence>
<feature type="compositionally biased region" description="Polar residues" evidence="1">
    <location>
        <begin position="74"/>
        <end position="83"/>
    </location>
</feature>
<reference evidence="2 3" key="1">
    <citation type="submission" date="2019-03" db="EMBL/GenBank/DDBJ databases">
        <title>First draft genome of Liparis tanakae, snailfish: a comprehensive survey of snailfish specific genes.</title>
        <authorList>
            <person name="Kim W."/>
            <person name="Song I."/>
            <person name="Jeong J.-H."/>
            <person name="Kim D."/>
            <person name="Kim S."/>
            <person name="Ryu S."/>
            <person name="Song J.Y."/>
            <person name="Lee S.K."/>
        </authorList>
    </citation>
    <scope>NUCLEOTIDE SEQUENCE [LARGE SCALE GENOMIC DNA]</scope>
    <source>
        <tissue evidence="2">Muscle</tissue>
    </source>
</reference>
<evidence type="ECO:0000313" key="2">
    <source>
        <dbReference type="EMBL" id="TNN76127.1"/>
    </source>
</evidence>
<protein>
    <submittedName>
        <fullName evidence="2">Uncharacterized protein</fullName>
    </submittedName>
</protein>
<dbReference type="AlphaFoldDB" id="A0A4Z2IDZ7"/>
<gene>
    <name evidence="2" type="ORF">EYF80_013658</name>
</gene>
<name>A0A4Z2IDZ7_9TELE</name>
<accession>A0A4Z2IDZ7</accession>